<feature type="region of interest" description="Disordered" evidence="2">
    <location>
        <begin position="798"/>
        <end position="859"/>
    </location>
</feature>
<evidence type="ECO:0000256" key="1">
    <source>
        <dbReference type="ARBA" id="ARBA00022553"/>
    </source>
</evidence>
<dbReference type="InterPro" id="IPR001849">
    <property type="entry name" value="PH_domain"/>
</dbReference>
<dbReference type="AlphaFoldDB" id="A0A9D4L531"/>
<dbReference type="CDD" id="cd00160">
    <property type="entry name" value="RhoGEF"/>
    <property type="match status" value="1"/>
</dbReference>
<evidence type="ECO:0000256" key="2">
    <source>
        <dbReference type="SAM" id="MobiDB-lite"/>
    </source>
</evidence>
<dbReference type="PROSITE" id="PS50010">
    <property type="entry name" value="DH_2"/>
    <property type="match status" value="1"/>
</dbReference>
<dbReference type="InterPro" id="IPR011993">
    <property type="entry name" value="PH-like_dom_sf"/>
</dbReference>
<dbReference type="Pfam" id="PF00621">
    <property type="entry name" value="RhoGEF"/>
    <property type="match status" value="1"/>
</dbReference>
<feature type="compositionally biased region" description="Polar residues" evidence="2">
    <location>
        <begin position="714"/>
        <end position="725"/>
    </location>
</feature>
<dbReference type="InterPro" id="IPR000219">
    <property type="entry name" value="DH_dom"/>
</dbReference>
<feature type="domain" description="DH" evidence="3">
    <location>
        <begin position="379"/>
        <end position="559"/>
    </location>
</feature>
<organism evidence="4 5">
    <name type="scientific">Dreissena polymorpha</name>
    <name type="common">Zebra mussel</name>
    <name type="synonym">Mytilus polymorpha</name>
    <dbReference type="NCBI Taxonomy" id="45954"/>
    <lineage>
        <taxon>Eukaryota</taxon>
        <taxon>Metazoa</taxon>
        <taxon>Spiralia</taxon>
        <taxon>Lophotrochozoa</taxon>
        <taxon>Mollusca</taxon>
        <taxon>Bivalvia</taxon>
        <taxon>Autobranchia</taxon>
        <taxon>Heteroconchia</taxon>
        <taxon>Euheterodonta</taxon>
        <taxon>Imparidentia</taxon>
        <taxon>Neoheterodontei</taxon>
        <taxon>Myida</taxon>
        <taxon>Dreissenoidea</taxon>
        <taxon>Dreissenidae</taxon>
        <taxon>Dreissena</taxon>
    </lineage>
</organism>
<proteinExistence type="predicted"/>
<sequence>MESVSVYGHGMKFKADECVSRDSGYDLEADEALSNLDYNVNDLRDTQWSGVRGQGQREIAEGCFSGPVNGEYSGGNLLKWRIHGNQKVVEDNGSQLQSRNSLHWDEFFGSSLDLTPTLLGIYDKIASANRNEDQPDGGQSNVFKTNENLEDEENNQCHSPPMLPRIEQKSLSQQKVRELYLQSSLSERVDCNKPSKLRMDNTDSTGEIDNKKRPLSISSMSSSSTSSLPRRSKRPNLSEYVASVTSSKLDIEKLDNLLYIDDEQEHEIPEQSADESSECSDEKRRSGDSDSQTSIDHQDRDQSDLQLQESISLHQSDSILSFTPLNSENCSTVDLSLNSDLTSCESGLDRVQRSPSRSSQRSAAVSRSSSQKSGHYVSYVQRVVSELLETERTYVLNLQDIKQGYYEYLKATQPEHLSTEDLICLFGNILQIYNFSCEFLRQLEMCDLEPIKVAQCFVTNNKGFEIYAEYCTNYPSAVDVLTRVMRDSGLSDLFKQRQLTMGHGLPLGAYLLKPVQRILKYHLLLQNILKHYNKTDDGYDTLVAAHDHMTDMSHHINEMKRKHEHAVRVQEIQSQLEDYEGEDFTRLGELVLEGSFRMIGVKASRQMFLFEKGVIIAKRKEDGMLSCKAFIPCAMLMLVESIPREPLNFQILPIDNPRGAHIIHARNLEQKRKWCQEIKRLMVESYANKIPDNVKALILERLGKSKDEDALAKSGSTDPGKSHVTTPDYLDKRNRTRRKSGPNLLQAIRKTEILRPQKNKKLPGRSKGEASSPKLDIPESALYPKETSLLINSNTEHYGFRNNMPGPLKAANTSTPKENLENLSPSRKSKRPLTLQRSLSFQNSQRGLPTGNPEAHSMENLVNSDGPKIRNPSFRLATQASPIGFDVSEASLRESPENLSQCFLLRVFLLIRKMPIICQKMFVKI</sequence>
<dbReference type="SUPFAM" id="SSF48065">
    <property type="entry name" value="DBL homology domain (DH-domain)"/>
    <property type="match status" value="1"/>
</dbReference>
<feature type="region of interest" description="Disordered" evidence="2">
    <location>
        <begin position="347"/>
        <end position="369"/>
    </location>
</feature>
<feature type="region of interest" description="Disordered" evidence="2">
    <location>
        <begin position="264"/>
        <end position="305"/>
    </location>
</feature>
<evidence type="ECO:0000313" key="5">
    <source>
        <dbReference type="Proteomes" id="UP000828390"/>
    </source>
</evidence>
<feature type="compositionally biased region" description="Low complexity" evidence="2">
    <location>
        <begin position="215"/>
        <end position="229"/>
    </location>
</feature>
<feature type="region of interest" description="Disordered" evidence="2">
    <location>
        <begin position="191"/>
        <end position="237"/>
    </location>
</feature>
<dbReference type="Proteomes" id="UP000828390">
    <property type="component" value="Unassembled WGS sequence"/>
</dbReference>
<name>A0A9D4L531_DREPO</name>
<feature type="region of interest" description="Disordered" evidence="2">
    <location>
        <begin position="708"/>
        <end position="781"/>
    </location>
</feature>
<keyword evidence="1" id="KW-0597">Phosphoprotein</keyword>
<dbReference type="SMART" id="SM00233">
    <property type="entry name" value="PH"/>
    <property type="match status" value="1"/>
</dbReference>
<dbReference type="PANTHER" id="PTHR45924">
    <property type="entry name" value="FI17866P1"/>
    <property type="match status" value="1"/>
</dbReference>
<dbReference type="InterPro" id="IPR055251">
    <property type="entry name" value="SOS1_NGEF_PH"/>
</dbReference>
<gene>
    <name evidence="4" type="ORF">DPMN_094072</name>
</gene>
<dbReference type="Gene3D" id="1.20.900.10">
    <property type="entry name" value="Dbl homology (DH) domain"/>
    <property type="match status" value="1"/>
</dbReference>
<dbReference type="PANTHER" id="PTHR45924:SF2">
    <property type="entry name" value="FI17866P1"/>
    <property type="match status" value="1"/>
</dbReference>
<feature type="compositionally biased region" description="Polar residues" evidence="2">
    <location>
        <begin position="811"/>
        <end position="826"/>
    </location>
</feature>
<dbReference type="OrthoDB" id="1594986at2759"/>
<evidence type="ECO:0000259" key="3">
    <source>
        <dbReference type="PROSITE" id="PS50010"/>
    </source>
</evidence>
<dbReference type="Pfam" id="PF22697">
    <property type="entry name" value="SOS1_NGEF_PH"/>
    <property type="match status" value="1"/>
</dbReference>
<dbReference type="GO" id="GO:0031267">
    <property type="term" value="F:small GTPase binding"/>
    <property type="evidence" value="ECO:0007669"/>
    <property type="project" value="TreeGrafter"/>
</dbReference>
<dbReference type="EMBL" id="JAIWYP010000003">
    <property type="protein sequence ID" value="KAH3851590.1"/>
    <property type="molecule type" value="Genomic_DNA"/>
</dbReference>
<dbReference type="InterPro" id="IPR043324">
    <property type="entry name" value="PH_PLEKHG1_G2_G3"/>
</dbReference>
<dbReference type="GO" id="GO:0005085">
    <property type="term" value="F:guanyl-nucleotide exchange factor activity"/>
    <property type="evidence" value="ECO:0007669"/>
    <property type="project" value="InterPro"/>
</dbReference>
<reference evidence="4" key="1">
    <citation type="journal article" date="2019" name="bioRxiv">
        <title>The Genome of the Zebra Mussel, Dreissena polymorpha: A Resource for Invasive Species Research.</title>
        <authorList>
            <person name="McCartney M.A."/>
            <person name="Auch B."/>
            <person name="Kono T."/>
            <person name="Mallez S."/>
            <person name="Zhang Y."/>
            <person name="Obille A."/>
            <person name="Becker A."/>
            <person name="Abrahante J.E."/>
            <person name="Garbe J."/>
            <person name="Badalamenti J.P."/>
            <person name="Herman A."/>
            <person name="Mangelson H."/>
            <person name="Liachko I."/>
            <person name="Sullivan S."/>
            <person name="Sone E.D."/>
            <person name="Koren S."/>
            <person name="Silverstein K.A.T."/>
            <person name="Beckman K.B."/>
            <person name="Gohl D.M."/>
        </authorList>
    </citation>
    <scope>NUCLEOTIDE SEQUENCE</scope>
    <source>
        <strain evidence="4">Duluth1</strain>
        <tissue evidence="4">Whole animal</tissue>
    </source>
</reference>
<feature type="compositionally biased region" description="Basic and acidic residues" evidence="2">
    <location>
        <begin position="191"/>
        <end position="201"/>
    </location>
</feature>
<dbReference type="SUPFAM" id="SSF50729">
    <property type="entry name" value="PH domain-like"/>
    <property type="match status" value="1"/>
</dbReference>
<dbReference type="SMART" id="SM00325">
    <property type="entry name" value="RhoGEF"/>
    <property type="match status" value="1"/>
</dbReference>
<protein>
    <recommendedName>
        <fullName evidence="3">DH domain-containing protein</fullName>
    </recommendedName>
</protein>
<comment type="caution">
    <text evidence="4">The sequence shown here is derived from an EMBL/GenBank/DDBJ whole genome shotgun (WGS) entry which is preliminary data.</text>
</comment>
<feature type="compositionally biased region" description="Polar residues" evidence="2">
    <location>
        <begin position="835"/>
        <end position="847"/>
    </location>
</feature>
<accession>A0A9D4L531</accession>
<evidence type="ECO:0000313" key="4">
    <source>
        <dbReference type="EMBL" id="KAH3851590.1"/>
    </source>
</evidence>
<dbReference type="CDD" id="cd13243">
    <property type="entry name" value="PH_PLEKHG1_G2_G3"/>
    <property type="match status" value="1"/>
</dbReference>
<reference evidence="4" key="2">
    <citation type="submission" date="2020-11" db="EMBL/GenBank/DDBJ databases">
        <authorList>
            <person name="McCartney M.A."/>
            <person name="Auch B."/>
            <person name="Kono T."/>
            <person name="Mallez S."/>
            <person name="Becker A."/>
            <person name="Gohl D.M."/>
            <person name="Silverstein K.A.T."/>
            <person name="Koren S."/>
            <person name="Bechman K.B."/>
            <person name="Herman A."/>
            <person name="Abrahante J.E."/>
            <person name="Garbe J."/>
        </authorList>
    </citation>
    <scope>NUCLEOTIDE SEQUENCE</scope>
    <source>
        <strain evidence="4">Duluth1</strain>
        <tissue evidence="4">Whole animal</tissue>
    </source>
</reference>
<dbReference type="InterPro" id="IPR035899">
    <property type="entry name" value="DBL_dom_sf"/>
</dbReference>
<dbReference type="Gene3D" id="2.30.29.30">
    <property type="entry name" value="Pleckstrin-homology domain (PH domain)/Phosphotyrosine-binding domain (PTB)"/>
    <property type="match status" value="1"/>
</dbReference>
<feature type="compositionally biased region" description="Low complexity" evidence="2">
    <location>
        <begin position="353"/>
        <end position="369"/>
    </location>
</feature>
<keyword evidence="5" id="KW-1185">Reference proteome</keyword>